<evidence type="ECO:0000313" key="4">
    <source>
        <dbReference type="EMBL" id="AOY84927.2"/>
    </source>
</evidence>
<evidence type="ECO:0000259" key="3">
    <source>
        <dbReference type="Pfam" id="PF02638"/>
    </source>
</evidence>
<dbReference type="InterPro" id="IPR003790">
    <property type="entry name" value="GHL10"/>
</dbReference>
<name>A0A1D9GBE4_MOOP1</name>
<dbReference type="Gene3D" id="3.40.50.880">
    <property type="match status" value="1"/>
</dbReference>
<evidence type="ECO:0000256" key="2">
    <source>
        <dbReference type="SAM" id="MobiDB-lite"/>
    </source>
</evidence>
<feature type="compositionally biased region" description="Pro residues" evidence="2">
    <location>
        <begin position="323"/>
        <end position="332"/>
    </location>
</feature>
<organism evidence="4">
    <name type="scientific">Moorena producens (strain JHB)</name>
    <dbReference type="NCBI Taxonomy" id="1454205"/>
    <lineage>
        <taxon>Bacteria</taxon>
        <taxon>Bacillati</taxon>
        <taxon>Cyanobacteriota</taxon>
        <taxon>Cyanophyceae</taxon>
        <taxon>Coleofasciculales</taxon>
        <taxon>Coleofasciculaceae</taxon>
        <taxon>Moorena</taxon>
    </lineage>
</organism>
<feature type="compositionally biased region" description="Polar residues" evidence="2">
    <location>
        <begin position="305"/>
        <end position="317"/>
    </location>
</feature>
<accession>A0A1D9GBE4</accession>
<dbReference type="InterPro" id="IPR029062">
    <property type="entry name" value="Class_I_gatase-like"/>
</dbReference>
<evidence type="ECO:0000256" key="1">
    <source>
        <dbReference type="ARBA" id="ARBA00022729"/>
    </source>
</evidence>
<feature type="region of interest" description="Disordered" evidence="2">
    <location>
        <begin position="298"/>
        <end position="336"/>
    </location>
</feature>
<dbReference type="EMBL" id="CP017708">
    <property type="protein sequence ID" value="AOY84927.2"/>
    <property type="molecule type" value="Genomic_DNA"/>
</dbReference>
<dbReference type="SUPFAM" id="SSF52317">
    <property type="entry name" value="Class I glutamine amidotransferase-like"/>
    <property type="match status" value="1"/>
</dbReference>
<dbReference type="Proteomes" id="UP000176944">
    <property type="component" value="Chromosome"/>
</dbReference>
<gene>
    <name evidence="4" type="ORF">BJP36_28050</name>
</gene>
<sequence>MFRSSDSSNWHWYLSKQLTPLIGDLTRVKSNPIDLKTIVVSTLIGLLLNSLPWLPAARAETVQLGVVKSRDNQGHWSGITERLHSIGVNYCIVDLTEVKKASDFHNTNLLFLPNVEFLHPKQFQALQEWIAQGGKVIVSGPTGLLSKPDIRKELRELLGAYWGFAMTQPSILHPSPDSNQKWVQDTGITGIIQGGTLIPSDLNSTTVAVWSQVDKPPAVVTSNNATFFGWRWGIDRVAPAEVDSAWLRAALGRYDVQVTNVNLTDVQLTTNSSTSSESSDHSPQNCGDIETTIAQKQVETEDAESGNNTDASAKPTNSRLAPSPKPAKAPPPRYRRRILTLKQATAMERELENLIGRFESALLRADAANSNLNLSTGAAIEQFVTAGAKQVSETSEETTDETNSATDSAIEALNQARVGLENYRRAVARREYQKATQLWMTARNTLWENYPIDRKLAQSEIRAIWLDRGTIVKAKSEKDLAKIFDKLATAGFHTIFFETVNASYTIYPSAIAPEQNPLVEGWDPLEAAVKLAHERGMELHAWVWMFAAANQRHNQVLDQPADYLGPVLSKNPDWAILDNKKRVFHKRTRKAFLDPANPEVRDYLTKLLEEIASRYEVDGIQLDYIRYPFQDPKAGHTFGYGKAAREQFKALTGVDPIEIDPKNQNLWRQWTDFRVQQIDTLVKSVSQMLRQKRPDLIISAAVFPMPREERLQKIQQNWEDWASRGEIDLMVPMTYALETEELQKLAQPWLTKSSLSSALVLPGIRLLNLPDIVAVDQIQLLRDLPAPGYALFAVENLNDNLRDILTRTQGEQEATTEVKVPYRQPFLAAAERYQALQQEWSFMLANNQIVIGEPDLSDWGQQADTLSLLLNRLADKPSMMSLLSAQLSMSSFRTRFQTWMFGQSVEQPYQVQVWDNRLEAIQRLLRYGERTLKNRPLAGRETATNEVDITEGLDP</sequence>
<proteinExistence type="predicted"/>
<dbReference type="PANTHER" id="PTHR43405">
    <property type="entry name" value="GLYCOSYL HYDROLASE DIGH"/>
    <property type="match status" value="1"/>
</dbReference>
<dbReference type="InterPro" id="IPR017853">
    <property type="entry name" value="GH"/>
</dbReference>
<reference evidence="4" key="2">
    <citation type="submission" date="2022-10" db="EMBL/GenBank/DDBJ databases">
        <authorList>
            <person name="Ngo T.-E."/>
        </authorList>
    </citation>
    <scope>NUCLEOTIDE SEQUENCE</scope>
    <source>
        <strain evidence="4">JHB</strain>
    </source>
</reference>
<feature type="domain" description="Glycosyl hydrolase-like 10" evidence="3">
    <location>
        <begin position="460"/>
        <end position="765"/>
    </location>
</feature>
<dbReference type="Pfam" id="PF02638">
    <property type="entry name" value="GHL10"/>
    <property type="match status" value="1"/>
</dbReference>
<keyword evidence="1" id="KW-0732">Signal</keyword>
<dbReference type="PANTHER" id="PTHR43405:SF1">
    <property type="entry name" value="GLYCOSYL HYDROLASE DIGH"/>
    <property type="match status" value="1"/>
</dbReference>
<reference evidence="4" key="1">
    <citation type="journal article" date="2017" name="Proc. Natl. Acad. Sci. U.S.A.">
        <title>Comparative genomics uncovers the prolific and distinctive metabolic potential of the cyanobacterial genus Moorea.</title>
        <authorList>
            <person name="Leao T."/>
            <person name="Castelao G."/>
            <person name="Korobeynikov A."/>
            <person name="Monroe E.A."/>
            <person name="Podell S."/>
            <person name="Glukhov E."/>
            <person name="Allen E.E."/>
            <person name="Gerwick W.H."/>
            <person name="Gerwick L."/>
        </authorList>
    </citation>
    <scope>NUCLEOTIDE SEQUENCE</scope>
    <source>
        <strain evidence="4">JHB</strain>
    </source>
</reference>
<dbReference type="Gene3D" id="3.20.20.80">
    <property type="entry name" value="Glycosidases"/>
    <property type="match status" value="1"/>
</dbReference>
<dbReference type="InterPro" id="IPR052177">
    <property type="entry name" value="Divisome_Glycosyl_Hydrolase"/>
</dbReference>
<dbReference type="AlphaFoldDB" id="A0A1D9GBE4"/>
<dbReference type="SUPFAM" id="SSF51445">
    <property type="entry name" value="(Trans)glycosidases"/>
    <property type="match status" value="1"/>
</dbReference>
<protein>
    <submittedName>
        <fullName evidence="4">Family 10 glycosylhydrolase</fullName>
    </submittedName>
</protein>
<feature type="region of interest" description="Disordered" evidence="2">
    <location>
        <begin position="936"/>
        <end position="955"/>
    </location>
</feature>